<organism evidence="13 14">
    <name type="scientific">Burkholderia multivorans</name>
    <dbReference type="NCBI Taxonomy" id="87883"/>
    <lineage>
        <taxon>Bacteria</taxon>
        <taxon>Pseudomonadati</taxon>
        <taxon>Pseudomonadota</taxon>
        <taxon>Betaproteobacteria</taxon>
        <taxon>Burkholderiales</taxon>
        <taxon>Burkholderiaceae</taxon>
        <taxon>Burkholderia</taxon>
        <taxon>Burkholderia cepacia complex</taxon>
    </lineage>
</organism>
<evidence type="ECO:0000256" key="6">
    <source>
        <dbReference type="ARBA" id="ARBA00022692"/>
    </source>
</evidence>
<evidence type="ECO:0000256" key="9">
    <source>
        <dbReference type="ARBA" id="ARBA00025772"/>
    </source>
</evidence>
<comment type="similarity">
    <text evidence="9">Belongs to the GSP H family.</text>
</comment>
<dbReference type="GO" id="GO:0015628">
    <property type="term" value="P:protein secretion by the type II secretion system"/>
    <property type="evidence" value="ECO:0007669"/>
    <property type="project" value="InterPro"/>
</dbReference>
<dbReference type="SUPFAM" id="SSF54523">
    <property type="entry name" value="Pili subunits"/>
    <property type="match status" value="1"/>
</dbReference>
<feature type="domain" description="General secretion pathway GspH" evidence="12">
    <location>
        <begin position="100"/>
        <end position="205"/>
    </location>
</feature>
<keyword evidence="4" id="KW-0488">Methylation</keyword>
<evidence type="ECO:0000256" key="8">
    <source>
        <dbReference type="ARBA" id="ARBA00023136"/>
    </source>
</evidence>
<gene>
    <name evidence="13" type="primary">gspH</name>
    <name evidence="13" type="ORF">C6P98_04220</name>
</gene>
<evidence type="ECO:0000256" key="1">
    <source>
        <dbReference type="ARBA" id="ARBA00004377"/>
    </source>
</evidence>
<dbReference type="Gene3D" id="3.55.40.10">
    <property type="entry name" value="minor pseudopilin epsh domain"/>
    <property type="match status" value="1"/>
</dbReference>
<evidence type="ECO:0000256" key="11">
    <source>
        <dbReference type="SAM" id="Phobius"/>
    </source>
</evidence>
<evidence type="ECO:0000313" key="14">
    <source>
        <dbReference type="Proteomes" id="UP000237686"/>
    </source>
</evidence>
<dbReference type="Proteomes" id="UP000237686">
    <property type="component" value="Unassembled WGS sequence"/>
</dbReference>
<dbReference type="Pfam" id="PF12019">
    <property type="entry name" value="GspH"/>
    <property type="match status" value="1"/>
</dbReference>
<keyword evidence="6 11" id="KW-0812">Transmembrane</keyword>
<dbReference type="NCBIfam" id="TIGR02532">
    <property type="entry name" value="IV_pilin_GFxxxE"/>
    <property type="match status" value="1"/>
</dbReference>
<dbReference type="EMBL" id="PVFZ01000009">
    <property type="protein sequence ID" value="PRF27531.1"/>
    <property type="molecule type" value="Genomic_DNA"/>
</dbReference>
<evidence type="ECO:0000313" key="13">
    <source>
        <dbReference type="EMBL" id="PRF27531.1"/>
    </source>
</evidence>
<evidence type="ECO:0000256" key="3">
    <source>
        <dbReference type="ARBA" id="ARBA00022475"/>
    </source>
</evidence>
<dbReference type="GO" id="GO:0005886">
    <property type="term" value="C:plasma membrane"/>
    <property type="evidence" value="ECO:0007669"/>
    <property type="project" value="UniProtKB-SubCell"/>
</dbReference>
<keyword evidence="3" id="KW-1003">Cell membrane</keyword>
<dbReference type="RefSeq" id="WP_080559138.1">
    <property type="nucleotide sequence ID" value="NZ_CADFDF010000011.1"/>
</dbReference>
<dbReference type="InterPro" id="IPR012902">
    <property type="entry name" value="N_methyl_site"/>
</dbReference>
<dbReference type="AlphaFoldDB" id="A0A8E2UUC3"/>
<protein>
    <recommendedName>
        <fullName evidence="2">Type II secretion system protein H</fullName>
    </recommendedName>
    <alternativeName>
        <fullName evidence="10">General secretion pathway protein H</fullName>
    </alternativeName>
</protein>
<name>A0A8E2UUC3_9BURK</name>
<evidence type="ECO:0000256" key="10">
    <source>
        <dbReference type="ARBA" id="ARBA00030775"/>
    </source>
</evidence>
<evidence type="ECO:0000256" key="5">
    <source>
        <dbReference type="ARBA" id="ARBA00022519"/>
    </source>
</evidence>
<evidence type="ECO:0000256" key="4">
    <source>
        <dbReference type="ARBA" id="ARBA00022481"/>
    </source>
</evidence>
<accession>A0A8E2UUC3</accession>
<evidence type="ECO:0000256" key="2">
    <source>
        <dbReference type="ARBA" id="ARBA00021549"/>
    </source>
</evidence>
<reference evidence="13 14" key="1">
    <citation type="submission" date="2018-03" db="EMBL/GenBank/DDBJ databases">
        <authorList>
            <person name="Nguyen K."/>
            <person name="Fouts D."/>
            <person name="Sutton G."/>
        </authorList>
    </citation>
    <scope>NUCLEOTIDE SEQUENCE [LARGE SCALE GENOMIC DNA]</scope>
    <source>
        <strain evidence="13 14">AU17135</strain>
    </source>
</reference>
<proteinExistence type="inferred from homology"/>
<dbReference type="InterPro" id="IPR045584">
    <property type="entry name" value="Pilin-like"/>
</dbReference>
<keyword evidence="8 11" id="KW-0472">Membrane</keyword>
<feature type="transmembrane region" description="Helical" evidence="11">
    <location>
        <begin position="68"/>
        <end position="89"/>
    </location>
</feature>
<keyword evidence="5" id="KW-0997">Cell inner membrane</keyword>
<dbReference type="InterPro" id="IPR022346">
    <property type="entry name" value="T2SS_GspH"/>
</dbReference>
<dbReference type="PROSITE" id="PS00409">
    <property type="entry name" value="PROKAR_NTER_METHYL"/>
    <property type="match status" value="1"/>
</dbReference>
<comment type="caution">
    <text evidence="13">The sequence shown here is derived from an EMBL/GenBank/DDBJ whole genome shotgun (WGS) entry which is preliminary data.</text>
</comment>
<evidence type="ECO:0000259" key="12">
    <source>
        <dbReference type="Pfam" id="PF12019"/>
    </source>
</evidence>
<sequence>MLALRTTHRCACHGRLRRAAASPVRACAAGEPGSRRRQTRAIGPCAAGTAFGRQCTQHRRRAARGFTLLEMLVVLVIAGLLVSLASLSLTRNPRTDLREEAQRLALLFETAGDEAQVRARPIAWQPTAHGFRFDVSSSDGWRTLHDDLLRPRDWDGGVTGADIDYPGSDTRASRVVFGTESIDTPVRVTLHSAVGSATIVGTGNGRYEVQ</sequence>
<comment type="subcellular location">
    <subcellularLocation>
        <location evidence="1">Cell inner membrane</location>
        <topology evidence="1">Single-pass membrane protein</topology>
    </subcellularLocation>
</comment>
<dbReference type="GO" id="GO:0015627">
    <property type="term" value="C:type II protein secretion system complex"/>
    <property type="evidence" value="ECO:0007669"/>
    <property type="project" value="InterPro"/>
</dbReference>
<keyword evidence="7 11" id="KW-1133">Transmembrane helix</keyword>
<dbReference type="Pfam" id="PF07963">
    <property type="entry name" value="N_methyl"/>
    <property type="match status" value="1"/>
</dbReference>
<evidence type="ECO:0000256" key="7">
    <source>
        <dbReference type="ARBA" id="ARBA00022989"/>
    </source>
</evidence>